<feature type="domain" description="FAD dependent oxidoreductase" evidence="11">
    <location>
        <begin position="292"/>
        <end position="670"/>
    </location>
</feature>
<dbReference type="NCBIfam" id="NF002481">
    <property type="entry name" value="PRK01747.1-2"/>
    <property type="match status" value="1"/>
</dbReference>
<dbReference type="Gene3D" id="3.40.50.150">
    <property type="entry name" value="Vaccinia Virus protein VP39"/>
    <property type="match status" value="1"/>
</dbReference>
<keyword evidence="14" id="KW-1185">Reference proteome</keyword>
<dbReference type="Gene3D" id="3.30.9.10">
    <property type="entry name" value="D-Amino Acid Oxidase, subunit A, domain 2"/>
    <property type="match status" value="1"/>
</dbReference>
<protein>
    <recommendedName>
        <fullName evidence="10">tRNA 5-methylaminomethyl-2-thiouridine biosynthesis bifunctional protein MnmC</fullName>
        <shortName evidence="10">tRNA mnm(5)s(2)U biosynthesis bifunctional protein</shortName>
    </recommendedName>
    <domain>
        <recommendedName>
            <fullName evidence="10">tRNA (mnm(5)s(2)U34)-methyltransferase</fullName>
            <ecNumber evidence="10">2.1.1.61</ecNumber>
        </recommendedName>
    </domain>
    <domain>
        <recommendedName>
            <fullName evidence="10">FAD-dependent cmnm(5)s(2)U34 oxidoreductase</fullName>
            <ecNumber evidence="10">1.5.-.-</ecNumber>
        </recommendedName>
    </domain>
</protein>
<comment type="catalytic activity">
    <reaction evidence="10">
        <text>5-aminomethyl-2-thiouridine(34) in tRNA + S-adenosyl-L-methionine = 5-methylaminomethyl-2-thiouridine(34) in tRNA + S-adenosyl-L-homocysteine + H(+)</text>
        <dbReference type="Rhea" id="RHEA:19569"/>
        <dbReference type="Rhea" id="RHEA-COMP:10195"/>
        <dbReference type="Rhea" id="RHEA-COMP:10197"/>
        <dbReference type="ChEBI" id="CHEBI:15378"/>
        <dbReference type="ChEBI" id="CHEBI:57856"/>
        <dbReference type="ChEBI" id="CHEBI:59789"/>
        <dbReference type="ChEBI" id="CHEBI:74454"/>
        <dbReference type="ChEBI" id="CHEBI:74455"/>
        <dbReference type="EC" id="2.1.1.61"/>
    </reaction>
</comment>
<keyword evidence="4 10" id="KW-0808">Transferase</keyword>
<dbReference type="GO" id="GO:0050660">
    <property type="term" value="F:flavin adenine dinucleotide binding"/>
    <property type="evidence" value="ECO:0007669"/>
    <property type="project" value="UniProtKB-UniRule"/>
</dbReference>
<comment type="similarity">
    <text evidence="10">In the C-terminal section; belongs to the DAO family.</text>
</comment>
<comment type="similarity">
    <text evidence="10">In the N-terminal section; belongs to the methyltransferase superfamily. tRNA (mnm(5)s(2)U34)-methyltransferase family.</text>
</comment>
<evidence type="ECO:0000256" key="9">
    <source>
        <dbReference type="ARBA" id="ARBA00023268"/>
    </source>
</evidence>
<dbReference type="NCBIfam" id="TIGR03197">
    <property type="entry name" value="MnmC_Cterm"/>
    <property type="match status" value="1"/>
</dbReference>
<organism evidence="13 14">
    <name type="scientific">Litorilituus lipolyticus</name>
    <dbReference type="NCBI Taxonomy" id="2491017"/>
    <lineage>
        <taxon>Bacteria</taxon>
        <taxon>Pseudomonadati</taxon>
        <taxon>Pseudomonadota</taxon>
        <taxon>Gammaproteobacteria</taxon>
        <taxon>Alteromonadales</taxon>
        <taxon>Colwelliaceae</taxon>
        <taxon>Litorilituus</taxon>
    </lineage>
</organism>
<dbReference type="InterPro" id="IPR006076">
    <property type="entry name" value="FAD-dep_OxRdtase"/>
</dbReference>
<keyword evidence="8 10" id="KW-0560">Oxidoreductase</keyword>
<dbReference type="InterPro" id="IPR047785">
    <property type="entry name" value="tRNA_MNMC2"/>
</dbReference>
<evidence type="ECO:0000259" key="11">
    <source>
        <dbReference type="Pfam" id="PF01266"/>
    </source>
</evidence>
<dbReference type="HAMAP" id="MF_01102">
    <property type="entry name" value="MnmC"/>
    <property type="match status" value="1"/>
</dbReference>
<comment type="subcellular location">
    <subcellularLocation>
        <location evidence="10">Cytoplasm</location>
    </subcellularLocation>
</comment>
<dbReference type="PANTHER" id="PTHR13847">
    <property type="entry name" value="SARCOSINE DEHYDROGENASE-RELATED"/>
    <property type="match status" value="1"/>
</dbReference>
<dbReference type="Gene3D" id="3.50.50.60">
    <property type="entry name" value="FAD/NAD(P)-binding domain"/>
    <property type="match status" value="1"/>
</dbReference>
<dbReference type="GO" id="GO:0004808">
    <property type="term" value="F:tRNA (5-methylaminomethyl-2-thiouridylate)(34)-methyltransferase activity"/>
    <property type="evidence" value="ECO:0007669"/>
    <property type="project" value="UniProtKB-EC"/>
</dbReference>
<feature type="region of interest" description="tRNA (mnm(5)s(2)U34)-methyltransferase" evidence="10">
    <location>
        <begin position="1"/>
        <end position="272"/>
    </location>
</feature>
<dbReference type="GO" id="GO:0002098">
    <property type="term" value="P:tRNA wobble uridine modification"/>
    <property type="evidence" value="ECO:0007669"/>
    <property type="project" value="TreeGrafter"/>
</dbReference>
<feature type="domain" description="MnmC-like methyltransferase" evidence="12">
    <location>
        <begin position="134"/>
        <end position="270"/>
    </location>
</feature>
<dbReference type="Pfam" id="PF01266">
    <property type="entry name" value="DAO"/>
    <property type="match status" value="1"/>
</dbReference>
<dbReference type="Proteomes" id="UP000315303">
    <property type="component" value="Unassembled WGS sequence"/>
</dbReference>
<accession>A0A502L9Z6</accession>
<dbReference type="NCBIfam" id="NF033855">
    <property type="entry name" value="tRNA_MNMC2"/>
    <property type="match status" value="1"/>
</dbReference>
<comment type="caution">
    <text evidence="13">The sequence shown here is derived from an EMBL/GenBank/DDBJ whole genome shotgun (WGS) entry which is preliminary data.</text>
</comment>
<evidence type="ECO:0000256" key="5">
    <source>
        <dbReference type="ARBA" id="ARBA00022691"/>
    </source>
</evidence>
<evidence type="ECO:0000256" key="6">
    <source>
        <dbReference type="ARBA" id="ARBA00022694"/>
    </source>
</evidence>
<keyword evidence="2 10" id="KW-0489">Methyltransferase</keyword>
<dbReference type="SUPFAM" id="SSF51905">
    <property type="entry name" value="FAD/NAD(P)-binding domain"/>
    <property type="match status" value="1"/>
</dbReference>
<evidence type="ECO:0000313" key="13">
    <source>
        <dbReference type="EMBL" id="TPH19205.1"/>
    </source>
</evidence>
<evidence type="ECO:0000256" key="8">
    <source>
        <dbReference type="ARBA" id="ARBA00023002"/>
    </source>
</evidence>
<dbReference type="GO" id="GO:0016645">
    <property type="term" value="F:oxidoreductase activity, acting on the CH-NH group of donors"/>
    <property type="evidence" value="ECO:0007669"/>
    <property type="project" value="InterPro"/>
</dbReference>
<keyword evidence="5 10" id="KW-0949">S-adenosyl-L-methionine</keyword>
<reference evidence="13 14" key="1">
    <citation type="submission" date="2019-01" db="EMBL/GenBank/DDBJ databases">
        <title>Litorilituus lipolytica sp. nov., isolated from intertidal sand of the Yellow Sea in China.</title>
        <authorList>
            <person name="Liu A."/>
        </authorList>
    </citation>
    <scope>NUCLEOTIDE SEQUENCE [LARGE SCALE GENOMIC DNA]</scope>
    <source>
        <strain evidence="13 14">RZ04</strain>
    </source>
</reference>
<keyword evidence="9 10" id="KW-0511">Multifunctional enzyme</keyword>
<comment type="cofactor">
    <cofactor evidence="10">
        <name>FAD</name>
        <dbReference type="ChEBI" id="CHEBI:57692"/>
    </cofactor>
</comment>
<evidence type="ECO:0000256" key="2">
    <source>
        <dbReference type="ARBA" id="ARBA00022603"/>
    </source>
</evidence>
<evidence type="ECO:0000256" key="1">
    <source>
        <dbReference type="ARBA" id="ARBA00022490"/>
    </source>
</evidence>
<evidence type="ECO:0000259" key="12">
    <source>
        <dbReference type="Pfam" id="PF05430"/>
    </source>
</evidence>
<dbReference type="GO" id="GO:0032259">
    <property type="term" value="P:methylation"/>
    <property type="evidence" value="ECO:0007669"/>
    <property type="project" value="UniProtKB-KW"/>
</dbReference>
<dbReference type="InterPro" id="IPR036188">
    <property type="entry name" value="FAD/NAD-bd_sf"/>
</dbReference>
<dbReference type="InterPro" id="IPR017610">
    <property type="entry name" value="tRNA_S-uridine_synth_MnmC_C"/>
</dbReference>
<dbReference type="Pfam" id="PF05430">
    <property type="entry name" value="Methyltransf_30"/>
    <property type="match status" value="1"/>
</dbReference>
<dbReference type="EC" id="1.5.-.-" evidence="10"/>
<dbReference type="EC" id="2.1.1.61" evidence="10"/>
<evidence type="ECO:0000256" key="7">
    <source>
        <dbReference type="ARBA" id="ARBA00022827"/>
    </source>
</evidence>
<evidence type="ECO:0000256" key="4">
    <source>
        <dbReference type="ARBA" id="ARBA00022679"/>
    </source>
</evidence>
<dbReference type="InterPro" id="IPR008471">
    <property type="entry name" value="MnmC-like_methylTransf"/>
</dbReference>
<dbReference type="InterPro" id="IPR029063">
    <property type="entry name" value="SAM-dependent_MTases_sf"/>
</dbReference>
<keyword evidence="6 10" id="KW-0819">tRNA processing</keyword>
<dbReference type="AlphaFoldDB" id="A0A502L9Z6"/>
<evidence type="ECO:0000256" key="3">
    <source>
        <dbReference type="ARBA" id="ARBA00022630"/>
    </source>
</evidence>
<gene>
    <name evidence="10 13" type="primary">mnmC</name>
    <name evidence="13" type="ORF">EPA86_00300</name>
</gene>
<proteinExistence type="inferred from homology"/>
<comment type="function">
    <text evidence="10">Catalyzes the last two steps in the biosynthesis of 5-methylaminomethyl-2-thiouridine (mnm(5)s(2)U) at the wobble position (U34) in tRNA. Catalyzes the FAD-dependent demodification of cmnm(5)s(2)U34 to nm(5)s(2)U34, followed by the transfer of a methyl group from S-adenosyl-L-methionine to nm(5)s(2)U34, to form mnm(5)s(2)U34.</text>
</comment>
<keyword evidence="1 10" id="KW-0963">Cytoplasm</keyword>
<dbReference type="GO" id="GO:0005737">
    <property type="term" value="C:cytoplasm"/>
    <property type="evidence" value="ECO:0007669"/>
    <property type="project" value="UniProtKB-SubCell"/>
</dbReference>
<feature type="region of interest" description="FAD-dependent cmnm(5)s(2)U34 oxidoreductase" evidence="10">
    <location>
        <begin position="295"/>
        <end position="702"/>
    </location>
</feature>
<sequence length="702" mass="78256">MIFLLVNILSTENSKITDTTADLKSALTFKKDGAPFCTRFNDIYFDTESGYQQSDDIFICGNNIKQRFIEAKSTVTIAETGFGTGLNFLLTLQAYQKAKSECSHDLAPMHFVSVEKYPLNKEQLSQSLKALPELAPYATLLTEQYLSEKNTTKEQVFEASFLNNKVRLTVIFDDASQGLKQLSVAKKPKDNSKLTCDLVDIWYLDGFSPAKNPDMWSAELFQQIARLSQEQASLTTFTVAGFVKRALQDIGFRLEKLPSKGKKKEILRGTFHRVNPNKGYQHRPKITKPQHVSIIGGGIASACIAYKLATQGVKITLYCKDDAIAQGGSSNAIGALYPLLHQSQDDISSFYQAAFWRAKHFYNDIYQQGFQFDHQWCGLLELSYKDSLTQRQNKFEQLAAWPKELIQSVNASQATEIAGIPLQYGGLFMPNAGWAAPQQLVQQVLKAAQETGRLKIKTNTHIKKIAPMTHSAASNKEVKWQLTSNKGNFNASILIICGGAEVIDLDYIKSLPLSATRGQVTSMQSNEMISPLKSVLCHKGYLTPKNNNIHCIGATFQKNDTNTQASSSDDQYNLAMLNKCLPDLAEHINWQEHDISSSKARLRCMSQDHMPLVGAMPDISAHIETYAHLAKDKNWRYTEPAPVESNLYMALGLGARGLCSAPLAADIIAADICNTPYPVNSEMLFNLSPNRFIIRDIIKRKL</sequence>
<name>A0A502L9Z6_9GAMM</name>
<evidence type="ECO:0000256" key="10">
    <source>
        <dbReference type="HAMAP-Rule" id="MF_01102"/>
    </source>
</evidence>
<dbReference type="InterPro" id="IPR023032">
    <property type="entry name" value="tRNA_MAMT_biosynth_bifunc_MnmC"/>
</dbReference>
<dbReference type="EMBL" id="SAWY01000001">
    <property type="protein sequence ID" value="TPH19205.1"/>
    <property type="molecule type" value="Genomic_DNA"/>
</dbReference>
<dbReference type="PANTHER" id="PTHR13847:SF283">
    <property type="entry name" value="TRNA 5-METHYLAMINOMETHYL-2-THIOURIDINE BIOSYNTHESIS BIFUNCTIONAL PROTEIN MNMC"/>
    <property type="match status" value="1"/>
</dbReference>
<keyword evidence="7 10" id="KW-0274">FAD</keyword>
<dbReference type="OrthoDB" id="9786494at2"/>
<keyword evidence="3 10" id="KW-0285">Flavoprotein</keyword>
<evidence type="ECO:0000313" key="14">
    <source>
        <dbReference type="Proteomes" id="UP000315303"/>
    </source>
</evidence>